<comment type="caution">
    <text evidence="2">The sequence shown here is derived from an EMBL/GenBank/DDBJ whole genome shotgun (WGS) entry which is preliminary data.</text>
</comment>
<feature type="region of interest" description="Disordered" evidence="1">
    <location>
        <begin position="1"/>
        <end position="35"/>
    </location>
</feature>
<dbReference type="AlphaFoldDB" id="A0A545VFY3"/>
<name>A0A545VFY3_9HYPO</name>
<accession>A0A545VFY3</accession>
<keyword evidence="3" id="KW-1185">Reference proteome</keyword>
<proteinExistence type="predicted"/>
<feature type="compositionally biased region" description="Basic residues" evidence="1">
    <location>
        <begin position="212"/>
        <end position="227"/>
    </location>
</feature>
<dbReference type="Proteomes" id="UP000315783">
    <property type="component" value="Unassembled WGS sequence"/>
</dbReference>
<evidence type="ECO:0000256" key="1">
    <source>
        <dbReference type="SAM" id="MobiDB-lite"/>
    </source>
</evidence>
<evidence type="ECO:0000313" key="3">
    <source>
        <dbReference type="Proteomes" id="UP000315783"/>
    </source>
</evidence>
<gene>
    <name evidence="2" type="ORF">IF1G_00568</name>
</gene>
<dbReference type="EMBL" id="SPUK01000001">
    <property type="protein sequence ID" value="TQW00637.1"/>
    <property type="molecule type" value="Genomic_DNA"/>
</dbReference>
<feature type="compositionally biased region" description="Polar residues" evidence="1">
    <location>
        <begin position="22"/>
        <end position="34"/>
    </location>
</feature>
<organism evidence="2 3">
    <name type="scientific">Cordyceps javanica</name>
    <dbReference type="NCBI Taxonomy" id="43265"/>
    <lineage>
        <taxon>Eukaryota</taxon>
        <taxon>Fungi</taxon>
        <taxon>Dikarya</taxon>
        <taxon>Ascomycota</taxon>
        <taxon>Pezizomycotina</taxon>
        <taxon>Sordariomycetes</taxon>
        <taxon>Hypocreomycetidae</taxon>
        <taxon>Hypocreales</taxon>
        <taxon>Cordycipitaceae</taxon>
        <taxon>Cordyceps</taxon>
    </lineage>
</organism>
<feature type="compositionally biased region" description="Basic residues" evidence="1">
    <location>
        <begin position="7"/>
        <end position="16"/>
    </location>
</feature>
<reference evidence="2 3" key="1">
    <citation type="journal article" date="2019" name="Appl. Microbiol. Biotechnol.">
        <title>Genome sequence of Isaria javanica and comparative genome analysis insights into family S53 peptidase evolution in fungal entomopathogens.</title>
        <authorList>
            <person name="Lin R."/>
            <person name="Zhang X."/>
            <person name="Xin B."/>
            <person name="Zou M."/>
            <person name="Gao Y."/>
            <person name="Qin F."/>
            <person name="Hu Q."/>
            <person name="Xie B."/>
            <person name="Cheng X."/>
        </authorList>
    </citation>
    <scope>NUCLEOTIDE SEQUENCE [LARGE SCALE GENOMIC DNA]</scope>
    <source>
        <strain evidence="2 3">IJ1G</strain>
    </source>
</reference>
<evidence type="ECO:0000313" key="2">
    <source>
        <dbReference type="EMBL" id="TQW00637.1"/>
    </source>
</evidence>
<feature type="region of interest" description="Disordered" evidence="1">
    <location>
        <begin position="193"/>
        <end position="228"/>
    </location>
</feature>
<feature type="compositionally biased region" description="Low complexity" evidence="1">
    <location>
        <begin position="193"/>
        <end position="204"/>
    </location>
</feature>
<sequence>MCDGDKRKPRNKRTKSGKLGQASKQNQMGTCAEQSRSDDCHASTYQYQLIQVQSLSITPIPSQWRITQDRAAQPRTTRLWPSLESQQPGQMAAVFFITKWYSTSRPSNVCPRHSHPSTPVSRYRPYIHPDTVYRCVQVPPSAAMHPLFSSPWQSACRKLSMVTCPEDSLANSRQMPVMAPSLGKRTGTWLVISTPRSSPTPQSTKWADTGTRRRRRRRRCGARKTGKWAKETIQSPMTRWMRNCDKGVSLTPGQNINKRLRSSGLPKKKLTAIERRARRNVYSCPGQGCGQAYIAVRAVRDGQVQSSFHRVAKPSCILFV</sequence>
<protein>
    <submittedName>
        <fullName evidence="2">Uncharacterized protein</fullName>
    </submittedName>
</protein>